<organism evidence="1 2">
    <name type="scientific">Paraglaciecola chathamensis S18K6</name>
    <dbReference type="NCBI Taxonomy" id="1127672"/>
    <lineage>
        <taxon>Bacteria</taxon>
        <taxon>Pseudomonadati</taxon>
        <taxon>Pseudomonadota</taxon>
        <taxon>Gammaproteobacteria</taxon>
        <taxon>Alteromonadales</taxon>
        <taxon>Alteromonadaceae</taxon>
        <taxon>Paraglaciecola</taxon>
    </lineage>
</organism>
<dbReference type="CDD" id="cd10935">
    <property type="entry name" value="CE4_WalW"/>
    <property type="match status" value="1"/>
</dbReference>
<dbReference type="AlphaFoldDB" id="A0AAV3V1P0"/>
<dbReference type="RefSeq" id="WP_007989048.1">
    <property type="nucleotide sequence ID" value="NZ_BAEM01000034.1"/>
</dbReference>
<dbReference type="EMBL" id="BAEM01000034">
    <property type="protein sequence ID" value="GAC10799.1"/>
    <property type="molecule type" value="Genomic_DNA"/>
</dbReference>
<dbReference type="SUPFAM" id="SSF88713">
    <property type="entry name" value="Glycoside hydrolase/deacetylase"/>
    <property type="match status" value="1"/>
</dbReference>
<proteinExistence type="predicted"/>
<reference evidence="1 2" key="1">
    <citation type="journal article" date="2017" name="Antonie Van Leeuwenhoek">
        <title>Rhizobium rhizosphaerae sp. nov., a novel species isolated from rice rhizosphere.</title>
        <authorList>
            <person name="Zhao J.J."/>
            <person name="Zhang J."/>
            <person name="Zhang R.J."/>
            <person name="Zhang C.W."/>
            <person name="Yin H.Q."/>
            <person name="Zhang X.X."/>
        </authorList>
    </citation>
    <scope>NUCLEOTIDE SEQUENCE [LARGE SCALE GENOMIC DNA]</scope>
    <source>
        <strain evidence="1 2">S18K6</strain>
    </source>
</reference>
<evidence type="ECO:0000313" key="1">
    <source>
        <dbReference type="EMBL" id="GAC10799.1"/>
    </source>
</evidence>
<evidence type="ECO:0000313" key="2">
    <source>
        <dbReference type="Proteomes" id="UP000006320"/>
    </source>
</evidence>
<gene>
    <name evidence="1" type="ORF">GCHA_2856</name>
</gene>
<accession>A0AAV3V1P0</accession>
<dbReference type="Proteomes" id="UP000006320">
    <property type="component" value="Unassembled WGS sequence"/>
</dbReference>
<dbReference type="GO" id="GO:0005975">
    <property type="term" value="P:carbohydrate metabolic process"/>
    <property type="evidence" value="ECO:0007669"/>
    <property type="project" value="InterPro"/>
</dbReference>
<name>A0AAV3V1P0_9ALTE</name>
<dbReference type="Gene3D" id="3.20.20.370">
    <property type="entry name" value="Glycoside hydrolase/deacetylase"/>
    <property type="match status" value="1"/>
</dbReference>
<comment type="caution">
    <text evidence="1">The sequence shown here is derived from an EMBL/GenBank/DDBJ whole genome shotgun (WGS) entry which is preliminary data.</text>
</comment>
<protein>
    <submittedName>
        <fullName evidence="1">WalW protein</fullName>
    </submittedName>
</protein>
<dbReference type="InterPro" id="IPR011330">
    <property type="entry name" value="Glyco_hydro/deAcase_b/a-brl"/>
</dbReference>
<sequence>MQQSKSKPIIFILSIDTEEEWDWSGAFPQHNADVNNVALLPSFHKHLAALGLRPTYLVDYAVADCPTAASTMREIIAKENCEIGAHLHPWCNPPYFGPATDESSHVVNLPKEHVSQKLNLLMQRIEEQFSVKAKSFRTGRWGIDSTVIKLLAEAGITVDSSVYPFYSNDYFSCIGAPSLPYWPDLASPLETSSQRDLFELPVTVGFNRPNFSMWNDIHSKFATPPYSWTRFNGIAWHTNFLRKQYLCPELSAPKDMLSLCETVINKDYPVLHMYMHMHSSSLLDNNNSLLGNRNAYEFICESISEVVKTLSEKYALDFCTLSEAAIKLQQQTEQENT</sequence>